<dbReference type="SUPFAM" id="SSF57535">
    <property type="entry name" value="Complement control module/SCR domain"/>
    <property type="match status" value="1"/>
</dbReference>
<feature type="domain" description="Sushi" evidence="5">
    <location>
        <begin position="1"/>
        <end position="59"/>
    </location>
</feature>
<feature type="chain" id="PRO_5042856812" description="Sushi domain-containing protein" evidence="4">
    <location>
        <begin position="20"/>
        <end position="217"/>
    </location>
</feature>
<evidence type="ECO:0000256" key="1">
    <source>
        <dbReference type="ARBA" id="ARBA00023157"/>
    </source>
</evidence>
<dbReference type="PROSITE" id="PS50923">
    <property type="entry name" value="SUSHI"/>
    <property type="match status" value="1"/>
</dbReference>
<evidence type="ECO:0000313" key="7">
    <source>
        <dbReference type="Proteomes" id="UP000007879"/>
    </source>
</evidence>
<keyword evidence="2" id="KW-0768">Sushi</keyword>
<feature type="disulfide bond" evidence="2">
    <location>
        <begin position="30"/>
        <end position="57"/>
    </location>
</feature>
<protein>
    <recommendedName>
        <fullName evidence="5">Sushi domain-containing protein</fullName>
    </recommendedName>
</protein>
<keyword evidence="3" id="KW-0812">Transmembrane</keyword>
<dbReference type="Gene3D" id="2.10.70.10">
    <property type="entry name" value="Complement Module, domain 1"/>
    <property type="match status" value="1"/>
</dbReference>
<keyword evidence="1 2" id="KW-1015">Disulfide bond</keyword>
<comment type="caution">
    <text evidence="2">Lacks conserved residue(s) required for the propagation of feature annotation.</text>
</comment>
<evidence type="ECO:0000256" key="3">
    <source>
        <dbReference type="SAM" id="Phobius"/>
    </source>
</evidence>
<keyword evidence="3" id="KW-0472">Membrane</keyword>
<dbReference type="AlphaFoldDB" id="A0AAN0K390"/>
<reference evidence="6" key="2">
    <citation type="submission" date="2024-06" db="UniProtKB">
        <authorList>
            <consortium name="EnsemblMetazoa"/>
        </authorList>
    </citation>
    <scope>IDENTIFICATION</scope>
</reference>
<dbReference type="InterPro" id="IPR000436">
    <property type="entry name" value="Sushi_SCR_CCP_dom"/>
</dbReference>
<evidence type="ECO:0000313" key="6">
    <source>
        <dbReference type="EnsemblMetazoa" id="XP_019863815.1"/>
    </source>
</evidence>
<organism evidence="6 7">
    <name type="scientific">Amphimedon queenslandica</name>
    <name type="common">Sponge</name>
    <dbReference type="NCBI Taxonomy" id="400682"/>
    <lineage>
        <taxon>Eukaryota</taxon>
        <taxon>Metazoa</taxon>
        <taxon>Porifera</taxon>
        <taxon>Demospongiae</taxon>
        <taxon>Heteroscleromorpha</taxon>
        <taxon>Haplosclerida</taxon>
        <taxon>Niphatidae</taxon>
        <taxon>Amphimedon</taxon>
    </lineage>
</organism>
<keyword evidence="3" id="KW-1133">Transmembrane helix</keyword>
<sequence>LFVLIFLLVPHLVIENTPAYTPGSVITFSCVAGFGFSGNRAILCDETGHWNSTLPSCMPSNSSSTLQSSVKSTSATIKLSTTSSILVVNSSSFYPGPSIAAHSSGNKKTLIGSLVGVGVIILIIIIIILAVAYLIVKARRHRRYRSFRALTIKAEDFEDDEDEEKITLIDPEDEEVADERIRTDERSIGLKEMGKGVVHFQPSLHSDEDVPPIDTDK</sequence>
<evidence type="ECO:0000256" key="2">
    <source>
        <dbReference type="PROSITE-ProRule" id="PRU00302"/>
    </source>
</evidence>
<dbReference type="InterPro" id="IPR035976">
    <property type="entry name" value="Sushi/SCR/CCP_sf"/>
</dbReference>
<accession>A0AAN0K390</accession>
<evidence type="ECO:0000259" key="5">
    <source>
        <dbReference type="PROSITE" id="PS50923"/>
    </source>
</evidence>
<evidence type="ECO:0000256" key="4">
    <source>
        <dbReference type="SAM" id="SignalP"/>
    </source>
</evidence>
<dbReference type="KEGG" id="aqu:109592968"/>
<dbReference type="EnsemblMetazoa" id="XM_020008256.1">
    <property type="protein sequence ID" value="XP_019863815.1"/>
    <property type="gene ID" value="LOC109592968"/>
</dbReference>
<keyword evidence="7" id="KW-1185">Reference proteome</keyword>
<name>A0AAN0K390_AMPQE</name>
<reference evidence="7" key="1">
    <citation type="journal article" date="2010" name="Nature">
        <title>The Amphimedon queenslandica genome and the evolution of animal complexity.</title>
        <authorList>
            <person name="Srivastava M."/>
            <person name="Simakov O."/>
            <person name="Chapman J."/>
            <person name="Fahey B."/>
            <person name="Gauthier M.E."/>
            <person name="Mitros T."/>
            <person name="Richards G.S."/>
            <person name="Conaco C."/>
            <person name="Dacre M."/>
            <person name="Hellsten U."/>
            <person name="Larroux C."/>
            <person name="Putnam N.H."/>
            <person name="Stanke M."/>
            <person name="Adamska M."/>
            <person name="Darling A."/>
            <person name="Degnan S.M."/>
            <person name="Oakley T.H."/>
            <person name="Plachetzki D.C."/>
            <person name="Zhai Y."/>
            <person name="Adamski M."/>
            <person name="Calcino A."/>
            <person name="Cummins S.F."/>
            <person name="Goodstein D.M."/>
            <person name="Harris C."/>
            <person name="Jackson D.J."/>
            <person name="Leys S.P."/>
            <person name="Shu S."/>
            <person name="Woodcroft B.J."/>
            <person name="Vervoort M."/>
            <person name="Kosik K.S."/>
            <person name="Manning G."/>
            <person name="Degnan B.M."/>
            <person name="Rokhsar D.S."/>
        </authorList>
    </citation>
    <scope>NUCLEOTIDE SEQUENCE [LARGE SCALE GENOMIC DNA]</scope>
</reference>
<keyword evidence="4" id="KW-0732">Signal</keyword>
<dbReference type="Proteomes" id="UP000007879">
    <property type="component" value="Unassembled WGS sequence"/>
</dbReference>
<dbReference type="Pfam" id="PF00084">
    <property type="entry name" value="Sushi"/>
    <property type="match status" value="1"/>
</dbReference>
<feature type="signal peptide" evidence="4">
    <location>
        <begin position="1"/>
        <end position="19"/>
    </location>
</feature>
<proteinExistence type="predicted"/>
<dbReference type="RefSeq" id="XP_019863815.1">
    <property type="nucleotide sequence ID" value="XM_020008256.1"/>
</dbReference>
<dbReference type="CDD" id="cd00033">
    <property type="entry name" value="CCP"/>
    <property type="match status" value="1"/>
</dbReference>
<feature type="transmembrane region" description="Helical" evidence="3">
    <location>
        <begin position="110"/>
        <end position="136"/>
    </location>
</feature>
<dbReference type="GeneID" id="109592968"/>
<dbReference type="SMART" id="SM00032">
    <property type="entry name" value="CCP"/>
    <property type="match status" value="1"/>
</dbReference>